<dbReference type="InterPro" id="IPR036034">
    <property type="entry name" value="PDZ_sf"/>
</dbReference>
<keyword evidence="3" id="KW-1003">Cell membrane</keyword>
<evidence type="ECO:0000256" key="2">
    <source>
        <dbReference type="ARBA" id="ARBA00022448"/>
    </source>
</evidence>
<sequence>MALIFRKYFWLVNGAFILCVAMFGATTANLFVEQALAPPLTGMETSRAHASETREEARTPIDGERLAKLTGLTFGKDEPTVVEPKPDEVATGPVRSSLRVKLLGTLVASNAQWSFASVQDLETQRAKSLMVGDELMGAKVLSIERERIIVAANNREEFIDGEASPGMSAAPTLARTVPGASSGAENGVRATGENSYEISDKEFTNAVANPDQLLTQARAIPAMENGQPVGFKLFSIKPNSLYSKIGLQNGDVLKRINGLSIDSVERALEAFTKLREARHIEVDIGRGGGSVRKVYDVR</sequence>
<comment type="subcellular location">
    <subcellularLocation>
        <location evidence="1">Cell inner membrane</location>
    </subcellularLocation>
</comment>
<keyword evidence="7 9" id="KW-1133">Transmembrane helix</keyword>
<keyword evidence="8 9" id="KW-0472">Membrane</keyword>
<evidence type="ECO:0000256" key="9">
    <source>
        <dbReference type="SAM" id="Phobius"/>
    </source>
</evidence>
<keyword evidence="6" id="KW-0653">Protein transport</keyword>
<evidence type="ECO:0000259" key="10">
    <source>
        <dbReference type="Pfam" id="PF11356"/>
    </source>
</evidence>
<dbReference type="NCBIfam" id="NF041515">
    <property type="entry name" value="GspC_delta"/>
    <property type="match status" value="1"/>
</dbReference>
<evidence type="ECO:0000313" key="12">
    <source>
        <dbReference type="Proteomes" id="UP000662747"/>
    </source>
</evidence>
<feature type="domain" description="Type II secretion system protein GspC N-terminal" evidence="10">
    <location>
        <begin position="25"/>
        <end position="157"/>
    </location>
</feature>
<proteinExistence type="predicted"/>
<evidence type="ECO:0000256" key="4">
    <source>
        <dbReference type="ARBA" id="ARBA00022519"/>
    </source>
</evidence>
<name>A0ABX7P8X2_9BACT</name>
<reference evidence="11 12" key="1">
    <citation type="submission" date="2021-02" db="EMBL/GenBank/DDBJ databases">
        <title>De Novo genome assembly of isolated myxobacteria.</title>
        <authorList>
            <person name="Stevens D.C."/>
        </authorList>
    </citation>
    <scope>NUCLEOTIDE SEQUENCE [LARGE SCALE GENOMIC DNA]</scope>
    <source>
        <strain evidence="12">SCPEA02</strain>
    </source>
</reference>
<dbReference type="EMBL" id="CP071090">
    <property type="protein sequence ID" value="QSQ26902.1"/>
    <property type="molecule type" value="Genomic_DNA"/>
</dbReference>
<dbReference type="InterPro" id="IPR024961">
    <property type="entry name" value="T2SS_GspC_N"/>
</dbReference>
<dbReference type="Proteomes" id="UP000662747">
    <property type="component" value="Chromosome"/>
</dbReference>
<accession>A0ABX7P8X2</accession>
<dbReference type="SUPFAM" id="SSF50156">
    <property type="entry name" value="PDZ domain-like"/>
    <property type="match status" value="1"/>
</dbReference>
<keyword evidence="4" id="KW-0997">Cell inner membrane</keyword>
<organism evidence="11 12">
    <name type="scientific">Pyxidicoccus parkwayensis</name>
    <dbReference type="NCBI Taxonomy" id="2813578"/>
    <lineage>
        <taxon>Bacteria</taxon>
        <taxon>Pseudomonadati</taxon>
        <taxon>Myxococcota</taxon>
        <taxon>Myxococcia</taxon>
        <taxon>Myxococcales</taxon>
        <taxon>Cystobacterineae</taxon>
        <taxon>Myxococcaceae</taxon>
        <taxon>Pyxidicoccus</taxon>
    </lineage>
</organism>
<feature type="transmembrane region" description="Helical" evidence="9">
    <location>
        <begin position="9"/>
        <end position="32"/>
    </location>
</feature>
<evidence type="ECO:0000256" key="8">
    <source>
        <dbReference type="ARBA" id="ARBA00023136"/>
    </source>
</evidence>
<keyword evidence="5 9" id="KW-0812">Transmembrane</keyword>
<evidence type="ECO:0000256" key="3">
    <source>
        <dbReference type="ARBA" id="ARBA00022475"/>
    </source>
</evidence>
<evidence type="ECO:0000256" key="5">
    <source>
        <dbReference type="ARBA" id="ARBA00022692"/>
    </source>
</evidence>
<gene>
    <name evidence="11" type="ORF">JY651_19160</name>
</gene>
<dbReference type="Gene3D" id="2.30.30.830">
    <property type="match status" value="1"/>
</dbReference>
<dbReference type="Gene3D" id="2.30.42.10">
    <property type="match status" value="1"/>
</dbReference>
<evidence type="ECO:0000313" key="11">
    <source>
        <dbReference type="EMBL" id="QSQ26902.1"/>
    </source>
</evidence>
<evidence type="ECO:0000256" key="1">
    <source>
        <dbReference type="ARBA" id="ARBA00004533"/>
    </source>
</evidence>
<evidence type="ECO:0000256" key="7">
    <source>
        <dbReference type="ARBA" id="ARBA00022989"/>
    </source>
</evidence>
<keyword evidence="2" id="KW-0813">Transport</keyword>
<dbReference type="Pfam" id="PF11356">
    <property type="entry name" value="T2SSC"/>
    <property type="match status" value="1"/>
</dbReference>
<keyword evidence="12" id="KW-1185">Reference proteome</keyword>
<evidence type="ECO:0000256" key="6">
    <source>
        <dbReference type="ARBA" id="ARBA00022927"/>
    </source>
</evidence>
<dbReference type="RefSeq" id="WP_206728443.1">
    <property type="nucleotide sequence ID" value="NZ_CP071090.1"/>
</dbReference>
<protein>
    <submittedName>
        <fullName evidence="11">General secretion pathway protein GspC</fullName>
    </submittedName>
</protein>